<dbReference type="GO" id="GO:0008757">
    <property type="term" value="F:S-adenosylmethionine-dependent methyltransferase activity"/>
    <property type="evidence" value="ECO:0007669"/>
    <property type="project" value="InterPro"/>
</dbReference>
<dbReference type="PANTHER" id="PTHR43591:SF110">
    <property type="entry name" value="RHODANESE DOMAIN-CONTAINING PROTEIN"/>
    <property type="match status" value="1"/>
</dbReference>
<dbReference type="Pfam" id="PF08241">
    <property type="entry name" value="Methyltransf_11"/>
    <property type="match status" value="1"/>
</dbReference>
<accession>A0A096BF43</accession>
<proteinExistence type="predicted"/>
<dbReference type="SUPFAM" id="SSF53335">
    <property type="entry name" value="S-adenosyl-L-methionine-dependent methyltransferases"/>
    <property type="match status" value="1"/>
</dbReference>
<dbReference type="RefSeq" id="WP_035164281.1">
    <property type="nucleotide sequence ID" value="NZ_AZTB01000056.1"/>
</dbReference>
<dbReference type="EMBL" id="AZTB01000056">
    <property type="protein sequence ID" value="KGG79815.1"/>
    <property type="molecule type" value="Genomic_DNA"/>
</dbReference>
<sequence>MNSWEKAYQRKHSGVIKPHPDLVEVEKLFNKNRVEKVLDLGCGDGRHLVFLSKKNYKVYGLDYSKTALERSRKWLTNLGLEVEELIELDFTDLPWDDSFFDAVISTQVLGHGRIEKVKRAFHEVYRVLRSGGYLFITVPKYPPLENWKDGKYKEIEKKTYVPLEGHEEGVVHYFFEERDLRDILSGYDILDLKKDKVTYKHYSVLARKR</sequence>
<gene>
    <name evidence="2" type="ORF">Y919_09700</name>
</gene>
<organism evidence="2 3">
    <name type="scientific">Caloranaerobacter azorensis H53214</name>
    <dbReference type="NCBI Taxonomy" id="1156417"/>
    <lineage>
        <taxon>Bacteria</taxon>
        <taxon>Bacillati</taxon>
        <taxon>Bacillota</taxon>
        <taxon>Tissierellia</taxon>
        <taxon>Tissierellales</taxon>
        <taxon>Thermohalobacteraceae</taxon>
        <taxon>Caloranaerobacter</taxon>
    </lineage>
</organism>
<protein>
    <recommendedName>
        <fullName evidence="1">Methyltransferase type 11 domain-containing protein</fullName>
    </recommendedName>
</protein>
<dbReference type="Proteomes" id="UP000029622">
    <property type="component" value="Unassembled WGS sequence"/>
</dbReference>
<evidence type="ECO:0000313" key="2">
    <source>
        <dbReference type="EMBL" id="KGG79815.1"/>
    </source>
</evidence>
<dbReference type="InterPro" id="IPR029063">
    <property type="entry name" value="SAM-dependent_MTases_sf"/>
</dbReference>
<comment type="caution">
    <text evidence="2">The sequence shown here is derived from an EMBL/GenBank/DDBJ whole genome shotgun (WGS) entry which is preliminary data.</text>
</comment>
<evidence type="ECO:0000259" key="1">
    <source>
        <dbReference type="Pfam" id="PF08241"/>
    </source>
</evidence>
<dbReference type="CDD" id="cd02440">
    <property type="entry name" value="AdoMet_MTases"/>
    <property type="match status" value="1"/>
</dbReference>
<reference evidence="2 3" key="1">
    <citation type="submission" date="2013-12" db="EMBL/GenBank/DDBJ databases">
        <title>Draft genome sequence of Caloranaerobacter sp. H53214.</title>
        <authorList>
            <person name="Jiang L.J."/>
            <person name="Shao Z.Z."/>
            <person name="Long M.N."/>
        </authorList>
    </citation>
    <scope>NUCLEOTIDE SEQUENCE [LARGE SCALE GENOMIC DNA]</scope>
    <source>
        <strain evidence="2 3">H53214</strain>
    </source>
</reference>
<dbReference type="InterPro" id="IPR013216">
    <property type="entry name" value="Methyltransf_11"/>
</dbReference>
<dbReference type="STRING" id="1156417.Y919_09700"/>
<dbReference type="AlphaFoldDB" id="A0A096BF43"/>
<name>A0A096BF43_9FIRM</name>
<dbReference type="PANTHER" id="PTHR43591">
    <property type="entry name" value="METHYLTRANSFERASE"/>
    <property type="match status" value="1"/>
</dbReference>
<dbReference type="Gene3D" id="3.40.50.150">
    <property type="entry name" value="Vaccinia Virus protein VP39"/>
    <property type="match status" value="1"/>
</dbReference>
<evidence type="ECO:0000313" key="3">
    <source>
        <dbReference type="Proteomes" id="UP000029622"/>
    </source>
</evidence>
<feature type="domain" description="Methyltransferase type 11" evidence="1">
    <location>
        <begin position="38"/>
        <end position="136"/>
    </location>
</feature>